<dbReference type="GO" id="GO:0005739">
    <property type="term" value="C:mitochondrion"/>
    <property type="evidence" value="ECO:0007669"/>
    <property type="project" value="InterPro"/>
</dbReference>
<dbReference type="HOGENOM" id="CLU_188562_2_0_1"/>
<dbReference type="OMA" id="ADYNSVH"/>
<name>N1PWX1_DOTSN</name>
<dbReference type="Proteomes" id="UP000016933">
    <property type="component" value="Unassembled WGS sequence"/>
</dbReference>
<dbReference type="PANTHER" id="PTHR34561:SF1">
    <property type="entry name" value="NADH DEHYDROGENASE [UBIQUINONE] 1 ALPHA SUBCOMPLEX ASSEMBLY FACTOR 8"/>
    <property type="match status" value="1"/>
</dbReference>
<sequence length="68" mass="7412">MPGRTRPIEKFAEATAKCSPEASCVYGKCVAASYQNAKKDMCAREFMALKDCYLVGTTSVPMLTLILT</sequence>
<reference evidence="2" key="1">
    <citation type="journal article" date="2012" name="PLoS Genet.">
        <title>The genomes of the fungal plant pathogens Cladosporium fulvum and Dothistroma septosporum reveal adaptation to different hosts and lifestyles but also signatures of common ancestry.</title>
        <authorList>
            <person name="de Wit P.J.G.M."/>
            <person name="van der Burgt A."/>
            <person name="Oekmen B."/>
            <person name="Stergiopoulos I."/>
            <person name="Abd-Elsalam K.A."/>
            <person name="Aerts A.L."/>
            <person name="Bahkali A.H."/>
            <person name="Beenen H.G."/>
            <person name="Chettri P."/>
            <person name="Cox M.P."/>
            <person name="Datema E."/>
            <person name="de Vries R.P."/>
            <person name="Dhillon B."/>
            <person name="Ganley A.R."/>
            <person name="Griffiths S.A."/>
            <person name="Guo Y."/>
            <person name="Hamelin R.C."/>
            <person name="Henrissat B."/>
            <person name="Kabir M.S."/>
            <person name="Jashni M.K."/>
            <person name="Kema G."/>
            <person name="Klaubauf S."/>
            <person name="Lapidus A."/>
            <person name="Levasseur A."/>
            <person name="Lindquist E."/>
            <person name="Mehrabi R."/>
            <person name="Ohm R.A."/>
            <person name="Owen T.J."/>
            <person name="Salamov A."/>
            <person name="Schwelm A."/>
            <person name="Schijlen E."/>
            <person name="Sun H."/>
            <person name="van den Burg H.A."/>
            <person name="van Ham R.C.H.J."/>
            <person name="Zhang S."/>
            <person name="Goodwin S.B."/>
            <person name="Grigoriev I.V."/>
            <person name="Collemare J."/>
            <person name="Bradshaw R.E."/>
        </authorList>
    </citation>
    <scope>NUCLEOTIDE SEQUENCE [LARGE SCALE GENOMIC DNA]</scope>
    <source>
        <strain evidence="2">NZE10 / CBS 128990</strain>
    </source>
</reference>
<proteinExistence type="predicted"/>
<dbReference type="OrthoDB" id="3821113at2759"/>
<protein>
    <recommendedName>
        <fullName evidence="3">IMS import disulfide relay-system CHCH-CHCH-like Cx9C domain-containing protein</fullName>
    </recommendedName>
</protein>
<dbReference type="PANTHER" id="PTHR34561">
    <property type="entry name" value="NADH DEHYDROGENASE [UBIQUINONE] 1 ALPHA SUBCOMPLEX ASSEMBLY FACTOR 8"/>
    <property type="match status" value="1"/>
</dbReference>
<reference evidence="1 2" key="2">
    <citation type="journal article" date="2012" name="PLoS Pathog.">
        <title>Diverse lifestyles and strategies of plant pathogenesis encoded in the genomes of eighteen Dothideomycetes fungi.</title>
        <authorList>
            <person name="Ohm R.A."/>
            <person name="Feau N."/>
            <person name="Henrissat B."/>
            <person name="Schoch C.L."/>
            <person name="Horwitz B.A."/>
            <person name="Barry K.W."/>
            <person name="Condon B.J."/>
            <person name="Copeland A.C."/>
            <person name="Dhillon B."/>
            <person name="Glaser F."/>
            <person name="Hesse C.N."/>
            <person name="Kosti I."/>
            <person name="LaButti K."/>
            <person name="Lindquist E.A."/>
            <person name="Lucas S."/>
            <person name="Salamov A.A."/>
            <person name="Bradshaw R.E."/>
            <person name="Ciuffetti L."/>
            <person name="Hamelin R.C."/>
            <person name="Kema G.H.J."/>
            <person name="Lawrence C."/>
            <person name="Scott J.A."/>
            <person name="Spatafora J.W."/>
            <person name="Turgeon B.G."/>
            <person name="de Wit P.J.G.M."/>
            <person name="Zhong S."/>
            <person name="Goodwin S.B."/>
            <person name="Grigoriev I.V."/>
        </authorList>
    </citation>
    <scope>NUCLEOTIDE SEQUENCE [LARGE SCALE GENOMIC DNA]</scope>
    <source>
        <strain evidence="2">NZE10 / CBS 128990</strain>
    </source>
</reference>
<dbReference type="GO" id="GO:0032981">
    <property type="term" value="P:mitochondrial respiratory chain complex I assembly"/>
    <property type="evidence" value="ECO:0007669"/>
    <property type="project" value="InterPro"/>
</dbReference>
<dbReference type="InterPro" id="IPR034595">
    <property type="entry name" value="NDUFAF8"/>
</dbReference>
<dbReference type="AlphaFoldDB" id="N1PWX1"/>
<dbReference type="EMBL" id="KB446537">
    <property type="protein sequence ID" value="EME46709.1"/>
    <property type="molecule type" value="Genomic_DNA"/>
</dbReference>
<accession>N1PWX1</accession>
<organism evidence="1 2">
    <name type="scientific">Dothistroma septosporum (strain NZE10 / CBS 128990)</name>
    <name type="common">Red band needle blight fungus</name>
    <name type="synonym">Mycosphaerella pini</name>
    <dbReference type="NCBI Taxonomy" id="675120"/>
    <lineage>
        <taxon>Eukaryota</taxon>
        <taxon>Fungi</taxon>
        <taxon>Dikarya</taxon>
        <taxon>Ascomycota</taxon>
        <taxon>Pezizomycotina</taxon>
        <taxon>Dothideomycetes</taxon>
        <taxon>Dothideomycetidae</taxon>
        <taxon>Mycosphaerellales</taxon>
        <taxon>Mycosphaerellaceae</taxon>
        <taxon>Dothistroma</taxon>
    </lineage>
</organism>
<dbReference type="eggNOG" id="ENOG502SBX9">
    <property type="taxonomic scope" value="Eukaryota"/>
</dbReference>
<keyword evidence="2" id="KW-1185">Reference proteome</keyword>
<evidence type="ECO:0000313" key="1">
    <source>
        <dbReference type="EMBL" id="EME46709.1"/>
    </source>
</evidence>
<evidence type="ECO:0008006" key="3">
    <source>
        <dbReference type="Google" id="ProtNLM"/>
    </source>
</evidence>
<evidence type="ECO:0000313" key="2">
    <source>
        <dbReference type="Proteomes" id="UP000016933"/>
    </source>
</evidence>
<gene>
    <name evidence="1" type="ORF">DOTSEDRAFT_126445</name>
</gene>